<organism evidence="3 4">
    <name type="scientific">Symbiodinium natans</name>
    <dbReference type="NCBI Taxonomy" id="878477"/>
    <lineage>
        <taxon>Eukaryota</taxon>
        <taxon>Sar</taxon>
        <taxon>Alveolata</taxon>
        <taxon>Dinophyceae</taxon>
        <taxon>Suessiales</taxon>
        <taxon>Symbiodiniaceae</taxon>
        <taxon>Symbiodinium</taxon>
    </lineage>
</organism>
<evidence type="ECO:0000313" key="3">
    <source>
        <dbReference type="EMBL" id="CAE7247529.1"/>
    </source>
</evidence>
<evidence type="ECO:0000313" key="4">
    <source>
        <dbReference type="Proteomes" id="UP000604046"/>
    </source>
</evidence>
<accession>A0A812LLZ1</accession>
<evidence type="ECO:0000256" key="1">
    <source>
        <dbReference type="SAM" id="Coils"/>
    </source>
</evidence>
<keyword evidence="1" id="KW-0175">Coiled coil</keyword>
<dbReference type="Pfam" id="PF08216">
    <property type="entry name" value="CTNNBL"/>
    <property type="match status" value="1"/>
</dbReference>
<reference evidence="3" key="1">
    <citation type="submission" date="2021-02" db="EMBL/GenBank/DDBJ databases">
        <authorList>
            <person name="Dougan E. K."/>
            <person name="Rhodes N."/>
            <person name="Thang M."/>
            <person name="Chan C."/>
        </authorList>
    </citation>
    <scope>NUCLEOTIDE SEQUENCE</scope>
</reference>
<dbReference type="InterPro" id="IPR011989">
    <property type="entry name" value="ARM-like"/>
</dbReference>
<dbReference type="EMBL" id="CAJNDS010001112">
    <property type="protein sequence ID" value="CAE7247529.1"/>
    <property type="molecule type" value="Genomic_DNA"/>
</dbReference>
<name>A0A812LLZ1_9DINO</name>
<dbReference type="Gene3D" id="1.25.10.10">
    <property type="entry name" value="Leucine-rich Repeat Variant"/>
    <property type="match status" value="1"/>
</dbReference>
<dbReference type="Proteomes" id="UP000604046">
    <property type="component" value="Unassembled WGS sequence"/>
</dbReference>
<feature type="domain" description="Beta-catenin-like protein 1 N-terminal" evidence="2">
    <location>
        <begin position="4"/>
        <end position="53"/>
    </location>
</feature>
<protein>
    <submittedName>
        <fullName evidence="3">Ctnnbl1 protein</fullName>
    </submittedName>
</protein>
<gene>
    <name evidence="3" type="primary">Ctnnbl1</name>
    <name evidence="3" type="ORF">SNAT2548_LOCUS11871</name>
</gene>
<dbReference type="InterPro" id="IPR013180">
    <property type="entry name" value="CTNNBL1_N"/>
</dbReference>
<dbReference type="AlphaFoldDB" id="A0A812LLZ1"/>
<sequence length="67" mass="7546">MASAKVTSIVQSLCRYCTGTPVARVLNKFVENQFEKLERLLEMHEDRAQVFESVGILHKGGTEFCKA</sequence>
<keyword evidence="4" id="KW-1185">Reference proteome</keyword>
<dbReference type="OrthoDB" id="1898821at2759"/>
<proteinExistence type="predicted"/>
<comment type="caution">
    <text evidence="3">The sequence shown here is derived from an EMBL/GenBank/DDBJ whole genome shotgun (WGS) entry which is preliminary data.</text>
</comment>
<evidence type="ECO:0000259" key="2">
    <source>
        <dbReference type="Pfam" id="PF08216"/>
    </source>
</evidence>
<feature type="coiled-coil region" evidence="1">
    <location>
        <begin position="27"/>
        <end position="54"/>
    </location>
</feature>